<evidence type="ECO:0000256" key="1">
    <source>
        <dbReference type="SAM" id="MobiDB-lite"/>
    </source>
</evidence>
<evidence type="ECO:0000313" key="4">
    <source>
        <dbReference type="Proteomes" id="UP000521379"/>
    </source>
</evidence>
<feature type="transmembrane region" description="Helical" evidence="2">
    <location>
        <begin position="126"/>
        <end position="144"/>
    </location>
</feature>
<keyword evidence="2" id="KW-0812">Transmembrane</keyword>
<dbReference type="RefSeq" id="WP_119932347.1">
    <property type="nucleotide sequence ID" value="NZ_JAAVUN010000004.1"/>
</dbReference>
<keyword evidence="2" id="KW-1133">Transmembrane helix</keyword>
<comment type="caution">
    <text evidence="3">The sequence shown here is derived from an EMBL/GenBank/DDBJ whole genome shotgun (WGS) entry which is preliminary data.</text>
</comment>
<dbReference type="AlphaFoldDB" id="A0A846U2U3"/>
<reference evidence="3 4" key="1">
    <citation type="submission" date="2020-02" db="EMBL/GenBank/DDBJ databases">
        <authorList>
            <person name="Sun Q."/>
        </authorList>
    </citation>
    <scope>NUCLEOTIDE SEQUENCE [LARGE SCALE GENOMIC DNA]</scope>
    <source>
        <strain evidence="3 4">YIM 13062</strain>
    </source>
</reference>
<evidence type="ECO:0000313" key="3">
    <source>
        <dbReference type="EMBL" id="NKE09031.1"/>
    </source>
</evidence>
<feature type="region of interest" description="Disordered" evidence="1">
    <location>
        <begin position="1"/>
        <end position="50"/>
    </location>
</feature>
<dbReference type="Proteomes" id="UP000521379">
    <property type="component" value="Unassembled WGS sequence"/>
</dbReference>
<feature type="transmembrane region" description="Helical" evidence="2">
    <location>
        <begin position="151"/>
        <end position="171"/>
    </location>
</feature>
<feature type="transmembrane region" description="Helical" evidence="2">
    <location>
        <begin position="191"/>
        <end position="210"/>
    </location>
</feature>
<keyword evidence="2" id="KW-0472">Membrane</keyword>
<dbReference type="EMBL" id="JAAVUN010000004">
    <property type="protein sequence ID" value="NKE09031.1"/>
    <property type="molecule type" value="Genomic_DNA"/>
</dbReference>
<gene>
    <name evidence="3" type="ORF">GTW58_03545</name>
</gene>
<evidence type="ECO:0000256" key="2">
    <source>
        <dbReference type="SAM" id="Phobius"/>
    </source>
</evidence>
<accession>A0A846U2U3</accession>
<feature type="transmembrane region" description="Helical" evidence="2">
    <location>
        <begin position="55"/>
        <end position="75"/>
    </location>
</feature>
<name>A0A846U2U3_9MICC</name>
<keyword evidence="4" id="KW-1185">Reference proteome</keyword>
<proteinExistence type="predicted"/>
<organism evidence="3 4">
    <name type="scientific">Kocuria subflava</name>
    <dbReference type="NCBI Taxonomy" id="1736139"/>
    <lineage>
        <taxon>Bacteria</taxon>
        <taxon>Bacillati</taxon>
        <taxon>Actinomycetota</taxon>
        <taxon>Actinomycetes</taxon>
        <taxon>Micrococcales</taxon>
        <taxon>Micrococcaceae</taxon>
        <taxon>Kocuria</taxon>
    </lineage>
</organism>
<sequence length="235" mass="25851">MGLTRAQKIKKYGENAGEAPATARERRASPGPQLAPRNTELPPPEPSKGKRQPGILIAVIMIIGALLMFYVNVLILPEFSHMIADGHGVPELQVTGYSPEWLAEFARIIGDDGAQLYSSVHWTTGLLAPLVMAVGWALFLVIYAKRGYERISGLVVTALFLVVNLGANMVVDMAVADPGNTALATFSSVLMSTRWVLLVVLMFVTFGIFLRKMRERLQNFDPVAANQERKRKFGR</sequence>
<protein>
    <submittedName>
        <fullName evidence="3">Uncharacterized protein</fullName>
    </submittedName>
</protein>